<sequence length="58" mass="7059">MENRRTNVLQNCGQVQSSWREQRFFWRSDTVNVHTLIQSRLRLWVFVCITQSRICFAL</sequence>
<proteinExistence type="predicted"/>
<dbReference type="AlphaFoldDB" id="F8NP10"/>
<gene>
    <name evidence="1" type="ORF">SERLADRAFT_462626</name>
</gene>
<dbReference type="GeneID" id="18818405"/>
<accession>F8NP10</accession>
<protein>
    <submittedName>
        <fullName evidence="1">Uncharacterized protein</fullName>
    </submittedName>
</protein>
<dbReference type="HOGENOM" id="CLU_2980535_0_0_1"/>
<dbReference type="EMBL" id="GL945431">
    <property type="protein sequence ID" value="EGO28109.1"/>
    <property type="molecule type" value="Genomic_DNA"/>
</dbReference>
<dbReference type="KEGG" id="sla:SERLADRAFT_462626"/>
<dbReference type="RefSeq" id="XP_007316200.1">
    <property type="nucleotide sequence ID" value="XM_007316138.1"/>
</dbReference>
<dbReference type="Proteomes" id="UP000008064">
    <property type="component" value="Unassembled WGS sequence"/>
</dbReference>
<evidence type="ECO:0000313" key="1">
    <source>
        <dbReference type="EMBL" id="EGO28109.1"/>
    </source>
</evidence>
<name>F8NP10_SERL9</name>
<reference evidence="1" key="1">
    <citation type="submission" date="2011-04" db="EMBL/GenBank/DDBJ databases">
        <title>Evolution of plant cell wall degrading machinery underlies the functional diversity of forest fungi.</title>
        <authorList>
            <consortium name="US DOE Joint Genome Institute (JGI-PGF)"/>
            <person name="Eastwood D.C."/>
            <person name="Floudas D."/>
            <person name="Binder M."/>
            <person name="Majcherczyk A."/>
            <person name="Schneider P."/>
            <person name="Aerts A."/>
            <person name="Asiegbu F.O."/>
            <person name="Baker S.E."/>
            <person name="Barry K."/>
            <person name="Bendiksby M."/>
            <person name="Blumentritt M."/>
            <person name="Coutinho P.M."/>
            <person name="Cullen D."/>
            <person name="Cullen D."/>
            <person name="Gathman A."/>
            <person name="Goodell B."/>
            <person name="Henrissat B."/>
            <person name="Ihrmark K."/>
            <person name="Kauserud H."/>
            <person name="Kohler A."/>
            <person name="LaButti K."/>
            <person name="Lapidus A."/>
            <person name="Lavin J.L."/>
            <person name="Lee Y.-H."/>
            <person name="Lindquist E."/>
            <person name="Lilly W."/>
            <person name="Lucas S."/>
            <person name="Morin E."/>
            <person name="Murat C."/>
            <person name="Oguiza J.A."/>
            <person name="Park J."/>
            <person name="Pisabarro A.G."/>
            <person name="Riley R."/>
            <person name="Rosling A."/>
            <person name="Salamov A."/>
            <person name="Schmidt O."/>
            <person name="Schmutz J."/>
            <person name="Skrede I."/>
            <person name="Stenlid J."/>
            <person name="Wiebenga A."/>
            <person name="Xie X."/>
            <person name="Kues U."/>
            <person name="Hibbett D.S."/>
            <person name="Hoffmeister D."/>
            <person name="Hogberg N."/>
            <person name="Martin F."/>
            <person name="Grigoriev I.V."/>
            <person name="Watkinson S.C."/>
        </authorList>
    </citation>
    <scope>NUCLEOTIDE SEQUENCE</scope>
    <source>
        <strain evidence="1">S7.9</strain>
    </source>
</reference>
<organism>
    <name type="scientific">Serpula lacrymans var. lacrymans (strain S7.9)</name>
    <name type="common">Dry rot fungus</name>
    <dbReference type="NCBI Taxonomy" id="578457"/>
    <lineage>
        <taxon>Eukaryota</taxon>
        <taxon>Fungi</taxon>
        <taxon>Dikarya</taxon>
        <taxon>Basidiomycota</taxon>
        <taxon>Agaricomycotina</taxon>
        <taxon>Agaricomycetes</taxon>
        <taxon>Agaricomycetidae</taxon>
        <taxon>Boletales</taxon>
        <taxon>Coniophorineae</taxon>
        <taxon>Serpulaceae</taxon>
        <taxon>Serpula</taxon>
    </lineage>
</organism>